<reference evidence="1 2" key="1">
    <citation type="submission" date="2018-08" db="EMBL/GenBank/DDBJ databases">
        <title>A genome reference for cultivated species of the human gut microbiota.</title>
        <authorList>
            <person name="Zou Y."/>
            <person name="Xue W."/>
            <person name="Luo G."/>
        </authorList>
    </citation>
    <scope>NUCLEOTIDE SEQUENCE [LARGE SCALE GENOMIC DNA]</scope>
    <source>
        <strain evidence="1 2">AF06-19</strain>
    </source>
</reference>
<accession>A0A413DGT4</accession>
<name>A0A413DGT4_9FIRM</name>
<proteinExistence type="predicted"/>
<dbReference type="Proteomes" id="UP000283683">
    <property type="component" value="Unassembled WGS sequence"/>
</dbReference>
<dbReference type="AlphaFoldDB" id="A0A413DGT4"/>
<evidence type="ECO:0000313" key="1">
    <source>
        <dbReference type="EMBL" id="RGW85143.1"/>
    </source>
</evidence>
<organism evidence="1 2">
    <name type="scientific">Agathobacter rectalis</name>
    <dbReference type="NCBI Taxonomy" id="39491"/>
    <lineage>
        <taxon>Bacteria</taxon>
        <taxon>Bacillati</taxon>
        <taxon>Bacillota</taxon>
        <taxon>Clostridia</taxon>
        <taxon>Lachnospirales</taxon>
        <taxon>Lachnospiraceae</taxon>
        <taxon>Agathobacter</taxon>
    </lineage>
</organism>
<evidence type="ECO:0000313" key="2">
    <source>
        <dbReference type="Proteomes" id="UP000283683"/>
    </source>
</evidence>
<comment type="caution">
    <text evidence="1">The sequence shown here is derived from an EMBL/GenBank/DDBJ whole genome shotgun (WGS) entry which is preliminary data.</text>
</comment>
<protein>
    <submittedName>
        <fullName evidence="1">Uncharacterized protein</fullName>
    </submittedName>
</protein>
<dbReference type="RefSeq" id="WP_118327280.1">
    <property type="nucleotide sequence ID" value="NZ_QSAZ01000019.1"/>
</dbReference>
<gene>
    <name evidence="1" type="ORF">DWV45_14550</name>
</gene>
<sequence length="63" mass="8032">MKPKKFYIIRPEIEIEYMKNPILGRLYIMLNHWRFIKAGYYWIFTYKVYYIAFPRIYRKAENE</sequence>
<dbReference type="EMBL" id="QSAZ01000019">
    <property type="protein sequence ID" value="RGW85143.1"/>
    <property type="molecule type" value="Genomic_DNA"/>
</dbReference>